<dbReference type="EMBL" id="CP060054">
    <property type="protein sequence ID" value="QNE07812.1"/>
    <property type="molecule type" value="Genomic_DNA"/>
</dbReference>
<keyword evidence="1" id="KW-1133">Transmembrane helix</keyword>
<name>A0A7G6W1E7_9SPHN</name>
<dbReference type="Proteomes" id="UP000515297">
    <property type="component" value="Plasmid plas2"/>
</dbReference>
<sequence>MTSMPIDFFRALRSAKIGADDAQKVVESLEGHIAVKITEANASLVTELQSMRKDMGTLRWLLAASIALTGIAGTIGGYLAAVLP</sequence>
<keyword evidence="1" id="KW-0472">Membrane</keyword>
<keyword evidence="1" id="KW-0812">Transmembrane</keyword>
<keyword evidence="2" id="KW-0614">Plasmid</keyword>
<dbReference type="RefSeq" id="WP_185886239.1">
    <property type="nucleotide sequence ID" value="NZ_CP060054.1"/>
</dbReference>
<evidence type="ECO:0000313" key="3">
    <source>
        <dbReference type="Proteomes" id="UP000515297"/>
    </source>
</evidence>
<accession>A0A7G6W1E7</accession>
<organism evidence="2 3">
    <name type="scientific">Croceicoccus marinus</name>
    <dbReference type="NCBI Taxonomy" id="450378"/>
    <lineage>
        <taxon>Bacteria</taxon>
        <taxon>Pseudomonadati</taxon>
        <taxon>Pseudomonadota</taxon>
        <taxon>Alphaproteobacteria</taxon>
        <taxon>Sphingomonadales</taxon>
        <taxon>Erythrobacteraceae</taxon>
        <taxon>Croceicoccus</taxon>
    </lineage>
</organism>
<feature type="transmembrane region" description="Helical" evidence="1">
    <location>
        <begin position="60"/>
        <end position="81"/>
    </location>
</feature>
<dbReference type="AlphaFoldDB" id="A0A7G6W1E7"/>
<evidence type="ECO:0008006" key="4">
    <source>
        <dbReference type="Google" id="ProtNLM"/>
    </source>
</evidence>
<reference evidence="2 3" key="1">
    <citation type="submission" date="2020-08" db="EMBL/GenBank/DDBJ databases">
        <authorList>
            <person name="Liu G."/>
            <person name="Sun C."/>
        </authorList>
    </citation>
    <scope>NUCLEOTIDE SEQUENCE [LARGE SCALE GENOMIC DNA]</scope>
    <source>
        <strain evidence="2 3">OT19</strain>
        <plasmid evidence="2 3">plas2</plasmid>
    </source>
</reference>
<gene>
    <name evidence="2" type="ORF">H4O24_19930</name>
</gene>
<geneLocation type="plasmid" evidence="2 3">
    <name>plas2</name>
</geneLocation>
<evidence type="ECO:0000313" key="2">
    <source>
        <dbReference type="EMBL" id="QNE07812.1"/>
    </source>
</evidence>
<evidence type="ECO:0000256" key="1">
    <source>
        <dbReference type="SAM" id="Phobius"/>
    </source>
</evidence>
<proteinExistence type="predicted"/>
<protein>
    <recommendedName>
        <fullName evidence="4">DUF1640 domain-containing protein</fullName>
    </recommendedName>
</protein>